<evidence type="ECO:0000256" key="5">
    <source>
        <dbReference type="ARBA" id="ARBA00022840"/>
    </source>
</evidence>
<keyword evidence="8" id="KW-1185">Reference proteome</keyword>
<accession>A0A6A4WFH9</accession>
<dbReference type="GO" id="GO:0005524">
    <property type="term" value="F:ATP binding"/>
    <property type="evidence" value="ECO:0007669"/>
    <property type="project" value="UniProtKB-KW"/>
</dbReference>
<dbReference type="GO" id="GO:0000226">
    <property type="term" value="P:microtubule cytoskeleton organization"/>
    <property type="evidence" value="ECO:0007669"/>
    <property type="project" value="TreeGrafter"/>
</dbReference>
<dbReference type="GO" id="GO:0005737">
    <property type="term" value="C:cytoplasm"/>
    <property type="evidence" value="ECO:0007669"/>
    <property type="project" value="TreeGrafter"/>
</dbReference>
<protein>
    <submittedName>
        <fullName evidence="7">Testis-specific serine/threonine-protein kinase 4</fullName>
    </submittedName>
</protein>
<dbReference type="PANTHER" id="PTHR24346">
    <property type="entry name" value="MAP/MICROTUBULE AFFINITY-REGULATING KINASE"/>
    <property type="match status" value="1"/>
</dbReference>
<evidence type="ECO:0000256" key="1">
    <source>
        <dbReference type="ARBA" id="ARBA00022527"/>
    </source>
</evidence>
<reference evidence="7 8" key="1">
    <citation type="submission" date="2019-07" db="EMBL/GenBank/DDBJ databases">
        <title>Draft genome assembly of a fouling barnacle, Amphibalanus amphitrite (Darwin, 1854): The first reference genome for Thecostraca.</title>
        <authorList>
            <person name="Kim W."/>
        </authorList>
    </citation>
    <scope>NUCLEOTIDE SEQUENCE [LARGE SCALE GENOMIC DNA]</scope>
    <source>
        <strain evidence="7">SNU_AA5</strain>
        <tissue evidence="7">Soma without cirri and trophi</tissue>
    </source>
</reference>
<feature type="domain" description="Protein kinase" evidence="6">
    <location>
        <begin position="1"/>
        <end position="183"/>
    </location>
</feature>
<sequence>MEVADGGDVLKAIRDSKHIEEPDAGRWFGQVLGAVDYCHKRGVVHRDLKCENLLLDRAKNIKITDFGFARVFDPKEAMEPSSTFCGSYPYAPPEILRGIAYHPPSADVWSMGVILFTMVFGRLPFDDHNHRTLIKQVMAGPVFPARHAYQLKASTELRDLLVKILKPMPARPGLDSIRQDTWFAKHCAGSVVVKQSKDGTSLMEVLKEDESPAVESEDAFSEF</sequence>
<dbReference type="GO" id="GO:0050321">
    <property type="term" value="F:tau-protein kinase activity"/>
    <property type="evidence" value="ECO:0007669"/>
    <property type="project" value="TreeGrafter"/>
</dbReference>
<proteinExistence type="predicted"/>
<dbReference type="AlphaFoldDB" id="A0A6A4WFH9"/>
<evidence type="ECO:0000256" key="2">
    <source>
        <dbReference type="ARBA" id="ARBA00022679"/>
    </source>
</evidence>
<evidence type="ECO:0000256" key="4">
    <source>
        <dbReference type="ARBA" id="ARBA00022777"/>
    </source>
</evidence>
<dbReference type="PANTHER" id="PTHR24346:SF82">
    <property type="entry name" value="KP78A-RELATED"/>
    <property type="match status" value="1"/>
</dbReference>
<dbReference type="Gene3D" id="1.10.510.10">
    <property type="entry name" value="Transferase(Phosphotransferase) domain 1"/>
    <property type="match status" value="1"/>
</dbReference>
<keyword evidence="3" id="KW-0547">Nucleotide-binding</keyword>
<dbReference type="PROSITE" id="PS50011">
    <property type="entry name" value="PROTEIN_KINASE_DOM"/>
    <property type="match status" value="1"/>
</dbReference>
<keyword evidence="5" id="KW-0067">ATP-binding</keyword>
<keyword evidence="2" id="KW-0808">Transferase</keyword>
<keyword evidence="4 7" id="KW-0418">Kinase</keyword>
<dbReference type="InterPro" id="IPR011009">
    <property type="entry name" value="Kinase-like_dom_sf"/>
</dbReference>
<dbReference type="InterPro" id="IPR008271">
    <property type="entry name" value="Ser/Thr_kinase_AS"/>
</dbReference>
<dbReference type="Pfam" id="PF00069">
    <property type="entry name" value="Pkinase"/>
    <property type="match status" value="1"/>
</dbReference>
<name>A0A6A4WFH9_AMPAM</name>
<dbReference type="InterPro" id="IPR000719">
    <property type="entry name" value="Prot_kinase_dom"/>
</dbReference>
<evidence type="ECO:0000313" key="8">
    <source>
        <dbReference type="Proteomes" id="UP000440578"/>
    </source>
</evidence>
<dbReference type="SUPFAM" id="SSF56112">
    <property type="entry name" value="Protein kinase-like (PK-like)"/>
    <property type="match status" value="1"/>
</dbReference>
<dbReference type="EMBL" id="VIIS01001234">
    <property type="protein sequence ID" value="KAF0300778.1"/>
    <property type="molecule type" value="Genomic_DNA"/>
</dbReference>
<dbReference type="Proteomes" id="UP000440578">
    <property type="component" value="Unassembled WGS sequence"/>
</dbReference>
<evidence type="ECO:0000313" key="7">
    <source>
        <dbReference type="EMBL" id="KAF0300778.1"/>
    </source>
</evidence>
<gene>
    <name evidence="7" type="primary">TSSK4</name>
    <name evidence="7" type="ORF">FJT64_026777</name>
</gene>
<dbReference type="GO" id="GO:0035556">
    <property type="term" value="P:intracellular signal transduction"/>
    <property type="evidence" value="ECO:0007669"/>
    <property type="project" value="TreeGrafter"/>
</dbReference>
<dbReference type="OrthoDB" id="504170at2759"/>
<evidence type="ECO:0000259" key="6">
    <source>
        <dbReference type="PROSITE" id="PS50011"/>
    </source>
</evidence>
<keyword evidence="1" id="KW-0723">Serine/threonine-protein kinase</keyword>
<evidence type="ECO:0000256" key="3">
    <source>
        <dbReference type="ARBA" id="ARBA00022741"/>
    </source>
</evidence>
<organism evidence="7 8">
    <name type="scientific">Amphibalanus amphitrite</name>
    <name type="common">Striped barnacle</name>
    <name type="synonym">Balanus amphitrite</name>
    <dbReference type="NCBI Taxonomy" id="1232801"/>
    <lineage>
        <taxon>Eukaryota</taxon>
        <taxon>Metazoa</taxon>
        <taxon>Ecdysozoa</taxon>
        <taxon>Arthropoda</taxon>
        <taxon>Crustacea</taxon>
        <taxon>Multicrustacea</taxon>
        <taxon>Cirripedia</taxon>
        <taxon>Thoracica</taxon>
        <taxon>Thoracicalcarea</taxon>
        <taxon>Balanomorpha</taxon>
        <taxon>Balanoidea</taxon>
        <taxon>Balanidae</taxon>
        <taxon>Amphibalaninae</taxon>
        <taxon>Amphibalanus</taxon>
    </lineage>
</organism>
<comment type="caution">
    <text evidence="7">The sequence shown here is derived from an EMBL/GenBank/DDBJ whole genome shotgun (WGS) entry which is preliminary data.</text>
</comment>
<dbReference type="SMART" id="SM00220">
    <property type="entry name" value="S_TKc"/>
    <property type="match status" value="1"/>
</dbReference>
<dbReference type="PROSITE" id="PS00108">
    <property type="entry name" value="PROTEIN_KINASE_ST"/>
    <property type="match status" value="1"/>
</dbReference>